<evidence type="ECO:0000256" key="2">
    <source>
        <dbReference type="ARBA" id="ARBA00022603"/>
    </source>
</evidence>
<accession>A0A1J4N3J9</accession>
<keyword evidence="4" id="KW-0949">S-adenosyl-L-methionine</keyword>
<evidence type="ECO:0000256" key="5">
    <source>
        <dbReference type="ARBA" id="ARBA00023098"/>
    </source>
</evidence>
<gene>
    <name evidence="6" type="ORF">UG56_017140</name>
</gene>
<dbReference type="InterPro" id="IPR050723">
    <property type="entry name" value="CFA/CMAS"/>
</dbReference>
<keyword evidence="7" id="KW-1185">Reference proteome</keyword>
<evidence type="ECO:0000313" key="7">
    <source>
        <dbReference type="Proteomes" id="UP000033772"/>
    </source>
</evidence>
<reference evidence="6" key="1">
    <citation type="submission" date="2016-10" db="EMBL/GenBank/DDBJ databases">
        <title>Draft Genome Sequence of Nocardioides luteus Strain BAFB, an Alkane-Degrading Bacterium Isolated from JP-7 Polluted Soil.</title>
        <authorList>
            <person name="Brown L."/>
            <person name="Ruiz O.N."/>
            <person name="Gunasekera T."/>
        </authorList>
    </citation>
    <scope>NUCLEOTIDE SEQUENCE [LARGE SCALE GENOMIC DNA]</scope>
    <source>
        <strain evidence="6">BAFB</strain>
    </source>
</reference>
<dbReference type="InterPro" id="IPR003333">
    <property type="entry name" value="CMAS"/>
</dbReference>
<dbReference type="InterPro" id="IPR029063">
    <property type="entry name" value="SAM-dependent_MTases_sf"/>
</dbReference>
<dbReference type="Proteomes" id="UP000033772">
    <property type="component" value="Unassembled WGS sequence"/>
</dbReference>
<name>A0A1J4N3J9_9ACTN</name>
<dbReference type="STRING" id="1844.UG56_017140"/>
<evidence type="ECO:0000256" key="4">
    <source>
        <dbReference type="ARBA" id="ARBA00022691"/>
    </source>
</evidence>
<keyword evidence="5" id="KW-0443">Lipid metabolism</keyword>
<organism evidence="6 7">
    <name type="scientific">Nocardioides luteus</name>
    <dbReference type="NCBI Taxonomy" id="1844"/>
    <lineage>
        <taxon>Bacteria</taxon>
        <taxon>Bacillati</taxon>
        <taxon>Actinomycetota</taxon>
        <taxon>Actinomycetes</taxon>
        <taxon>Propionibacteriales</taxon>
        <taxon>Nocardioidaceae</taxon>
        <taxon>Nocardioides</taxon>
    </lineage>
</organism>
<keyword evidence="2 6" id="KW-0489">Methyltransferase</keyword>
<sequence length="411" mass="45501">MNTVEAPVAPAVEDRWPMLEEAPTGLVTRGAAAAAATLFRTATKRLGISVSEDGSPADIVLHRPEEFYARISRHGLIGFGEAYLTGAWDAPELGETLTVLCRDIRDLLPGWAQKAGAVYERRRGAADLNTPENAREHIGHHYDLSNDLFALFLDPTMSYSSALFSSLPSTEDLAIAQHRKIDRILDEAEVGPGTRLLEIGTGWGELALRAAARGAQVTTVTLSVEQADLARRRIGAAGLAHRVDVELRDYRAVDGTYDAVVSVEMIEAVGARFWPVYFAKIDEVLAPGGTAVIQAITMPHDRMLATRNLETWITKYIFPGGLLPSTEAIAGATEEHTRLRMRSRLSFGPHYAETLRRWDTAVRDRADEVRSLGFDETFLRMWHFYLEYSRAGFAAGYIDVQQLTFTRDEAR</sequence>
<evidence type="ECO:0000313" key="6">
    <source>
        <dbReference type="EMBL" id="OIJ25527.1"/>
    </source>
</evidence>
<comment type="similarity">
    <text evidence="1">Belongs to the CFA/CMAS family.</text>
</comment>
<keyword evidence="3" id="KW-0808">Transferase</keyword>
<dbReference type="Pfam" id="PF02353">
    <property type="entry name" value="CMAS"/>
    <property type="match status" value="1"/>
</dbReference>
<dbReference type="PIRSF" id="PIRSF003085">
    <property type="entry name" value="CMAS"/>
    <property type="match status" value="1"/>
</dbReference>
<dbReference type="GO" id="GO:0032259">
    <property type="term" value="P:methylation"/>
    <property type="evidence" value="ECO:0007669"/>
    <property type="project" value="UniProtKB-KW"/>
</dbReference>
<evidence type="ECO:0000256" key="1">
    <source>
        <dbReference type="ARBA" id="ARBA00010815"/>
    </source>
</evidence>
<protein>
    <submittedName>
        <fullName evidence="6">SAM-dependent methyltransferase</fullName>
    </submittedName>
</protein>
<evidence type="ECO:0000256" key="3">
    <source>
        <dbReference type="ARBA" id="ARBA00022679"/>
    </source>
</evidence>
<dbReference type="GO" id="GO:0008610">
    <property type="term" value="P:lipid biosynthetic process"/>
    <property type="evidence" value="ECO:0007669"/>
    <property type="project" value="InterPro"/>
</dbReference>
<dbReference type="OrthoDB" id="9782855at2"/>
<dbReference type="GO" id="GO:0008168">
    <property type="term" value="F:methyltransferase activity"/>
    <property type="evidence" value="ECO:0007669"/>
    <property type="project" value="UniProtKB-KW"/>
</dbReference>
<dbReference type="EMBL" id="JZDQ02000024">
    <property type="protein sequence ID" value="OIJ25527.1"/>
    <property type="molecule type" value="Genomic_DNA"/>
</dbReference>
<dbReference type="CDD" id="cd02440">
    <property type="entry name" value="AdoMet_MTases"/>
    <property type="match status" value="1"/>
</dbReference>
<dbReference type="AlphaFoldDB" id="A0A1J4N3J9"/>
<dbReference type="RefSeq" id="WP_045550273.1">
    <property type="nucleotide sequence ID" value="NZ_JZDQ02000024.1"/>
</dbReference>
<dbReference type="PANTHER" id="PTHR43667">
    <property type="entry name" value="CYCLOPROPANE-FATTY-ACYL-PHOSPHOLIPID SYNTHASE"/>
    <property type="match status" value="1"/>
</dbReference>
<proteinExistence type="inferred from homology"/>
<dbReference type="SUPFAM" id="SSF53335">
    <property type="entry name" value="S-adenosyl-L-methionine-dependent methyltransferases"/>
    <property type="match status" value="1"/>
</dbReference>
<dbReference type="Gene3D" id="3.40.50.150">
    <property type="entry name" value="Vaccinia Virus protein VP39"/>
    <property type="match status" value="1"/>
</dbReference>
<dbReference type="PANTHER" id="PTHR43667:SF2">
    <property type="entry name" value="FATTY ACID C-METHYL TRANSFERASE"/>
    <property type="match status" value="1"/>
</dbReference>
<comment type="caution">
    <text evidence="6">The sequence shown here is derived from an EMBL/GenBank/DDBJ whole genome shotgun (WGS) entry which is preliminary data.</text>
</comment>